<keyword evidence="2" id="KW-1185">Reference proteome</keyword>
<sequence length="40" mass="4559">MKLRPSQPPEDAHLEYSPHISPGPAKEWAWAGGRGCWRRC</sequence>
<protein>
    <submittedName>
        <fullName evidence="1">Uncharacterized protein</fullName>
    </submittedName>
</protein>
<accession>A0A4P2VCF7</accession>
<dbReference type="Proteomes" id="UP000509448">
    <property type="component" value="Chromosome"/>
</dbReference>
<dbReference type="KEGG" id="ccai:NAS2_0401"/>
<reference evidence="1 2" key="1">
    <citation type="journal article" date="2019" name="ISME J.">
        <title>Isolation and characterization of a thermophilic sulfur- and iron-reducing thaumarchaeote from a terrestrial acidic hot spring.</title>
        <authorList>
            <person name="Kato S."/>
            <person name="Itoh T."/>
            <person name="Yuki M."/>
            <person name="Nagamori M."/>
            <person name="Ohnishi M."/>
            <person name="Uematsu K."/>
            <person name="Suzuki K."/>
            <person name="Takashina T."/>
            <person name="Ohkuma M."/>
        </authorList>
    </citation>
    <scope>NUCLEOTIDE SEQUENCE [LARGE SCALE GENOMIC DNA]</scope>
    <source>
        <strain evidence="1 2">NAS-02</strain>
    </source>
</reference>
<proteinExistence type="predicted"/>
<dbReference type="EMBL" id="AP018732">
    <property type="protein sequence ID" value="BBE41791.1"/>
    <property type="molecule type" value="Genomic_DNA"/>
</dbReference>
<evidence type="ECO:0000313" key="2">
    <source>
        <dbReference type="Proteomes" id="UP000509448"/>
    </source>
</evidence>
<name>A0A4P2VCF7_9ARCH</name>
<dbReference type="AlphaFoldDB" id="A0A4P2VCF7"/>
<organism evidence="1 2">
    <name type="scientific">Conexivisphaera calida</name>
    <dbReference type="NCBI Taxonomy" id="1874277"/>
    <lineage>
        <taxon>Archaea</taxon>
        <taxon>Nitrososphaerota</taxon>
        <taxon>Conexivisphaeria</taxon>
        <taxon>Conexivisphaerales</taxon>
        <taxon>Conexivisphaeraceae</taxon>
        <taxon>Conexivisphaera</taxon>
    </lineage>
</organism>
<evidence type="ECO:0000313" key="1">
    <source>
        <dbReference type="EMBL" id="BBE41791.1"/>
    </source>
</evidence>
<gene>
    <name evidence="1" type="ORF">NAS2_0401</name>
</gene>